<sequence length="129" mass="14250">MVVLVHRALHPKEPMHHCPPDGQEKHYLIPSFRSSRYSCLKGICHKRQQQPQQHPTAHDTAGLECVHSSSGSTPPPPYSKHKPGSTPSHSNWGTTTECPLEIPCGNGGFSCSGSSRTREMWVLKEGDMI</sequence>
<evidence type="ECO:0000313" key="3">
    <source>
        <dbReference type="Proteomes" id="UP001153269"/>
    </source>
</evidence>
<gene>
    <name evidence="2" type="ORF">PLEPLA_LOCUS23872</name>
</gene>
<keyword evidence="3" id="KW-1185">Reference proteome</keyword>
<evidence type="ECO:0000256" key="1">
    <source>
        <dbReference type="SAM" id="MobiDB-lite"/>
    </source>
</evidence>
<reference evidence="2" key="1">
    <citation type="submission" date="2020-03" db="EMBL/GenBank/DDBJ databases">
        <authorList>
            <person name="Weist P."/>
        </authorList>
    </citation>
    <scope>NUCLEOTIDE SEQUENCE</scope>
</reference>
<accession>A0A9N7US67</accession>
<dbReference type="EMBL" id="CADEAL010001816">
    <property type="protein sequence ID" value="CAB1435827.1"/>
    <property type="molecule type" value="Genomic_DNA"/>
</dbReference>
<feature type="region of interest" description="Disordered" evidence="1">
    <location>
        <begin position="48"/>
        <end position="92"/>
    </location>
</feature>
<dbReference type="Proteomes" id="UP001153269">
    <property type="component" value="Unassembled WGS sequence"/>
</dbReference>
<evidence type="ECO:0000313" key="2">
    <source>
        <dbReference type="EMBL" id="CAB1435827.1"/>
    </source>
</evidence>
<proteinExistence type="predicted"/>
<protein>
    <submittedName>
        <fullName evidence="2">Uncharacterized protein</fullName>
    </submittedName>
</protein>
<comment type="caution">
    <text evidence="2">The sequence shown here is derived from an EMBL/GenBank/DDBJ whole genome shotgun (WGS) entry which is preliminary data.</text>
</comment>
<organism evidence="2 3">
    <name type="scientific">Pleuronectes platessa</name>
    <name type="common">European plaice</name>
    <dbReference type="NCBI Taxonomy" id="8262"/>
    <lineage>
        <taxon>Eukaryota</taxon>
        <taxon>Metazoa</taxon>
        <taxon>Chordata</taxon>
        <taxon>Craniata</taxon>
        <taxon>Vertebrata</taxon>
        <taxon>Euteleostomi</taxon>
        <taxon>Actinopterygii</taxon>
        <taxon>Neopterygii</taxon>
        <taxon>Teleostei</taxon>
        <taxon>Neoteleostei</taxon>
        <taxon>Acanthomorphata</taxon>
        <taxon>Carangaria</taxon>
        <taxon>Pleuronectiformes</taxon>
        <taxon>Pleuronectoidei</taxon>
        <taxon>Pleuronectidae</taxon>
        <taxon>Pleuronectes</taxon>
    </lineage>
</organism>
<dbReference type="AlphaFoldDB" id="A0A9N7US67"/>
<name>A0A9N7US67_PLEPL</name>